<sequence length="449" mass="49028">MRPTYPSPGSVAMAVSLLTLIGSTAMAREPEEAAKALVVTTGIADVRLESFDRLMTKFLTENKLPGASLAVARNGRLIYARGFGLSDVEAKTPVQPDSLFRIASISKPITAAAVIQLVERGKLKLDDHLVDLLDVRHKGKPVPPGDPRLKDVTVRHLLQHRGGWDRDKSFDPMFRSVMFAKELGTEPPATSWQVITAMWSRPLDFAPGERYSYCNYGYCLLGRIIEKVSGLPYEAYVRKEILEPLGIDSMRIGKTLIEDRAPGEVRYVVGAKGRKKQGPAVLGPSLGEPIAMPYGGWYLEAMDAHGAWLASASDLVRFAAAFDAPRLGTLLNESSVRTMFARPEGSAGHKADGTPTSTYYACGWHVRDKQPGDGMNTWHTGSLDGATCLLVRRHDGLSWAVLFNSDSGSNGKSAAATIDPLIHQAANAVKEWPNKDMFERIQTRLTISP</sequence>
<dbReference type="PANTHER" id="PTHR46825">
    <property type="entry name" value="D-ALANYL-D-ALANINE-CARBOXYPEPTIDASE/ENDOPEPTIDASE AMPH"/>
    <property type="match status" value="1"/>
</dbReference>
<evidence type="ECO:0000259" key="2">
    <source>
        <dbReference type="Pfam" id="PF00144"/>
    </source>
</evidence>
<dbReference type="AlphaFoldDB" id="A0AAU7CLC8"/>
<dbReference type="EMBL" id="CP155447">
    <property type="protein sequence ID" value="XBH06307.1"/>
    <property type="molecule type" value="Genomic_DNA"/>
</dbReference>
<feature type="chain" id="PRO_5043346894" evidence="1">
    <location>
        <begin position="28"/>
        <end position="449"/>
    </location>
</feature>
<dbReference type="InterPro" id="IPR012338">
    <property type="entry name" value="Beta-lactam/transpept-like"/>
</dbReference>
<dbReference type="InterPro" id="IPR050491">
    <property type="entry name" value="AmpC-like"/>
</dbReference>
<protein>
    <submittedName>
        <fullName evidence="3">Serine hydrolase domain-containing protein</fullName>
        <ecNumber evidence="3">3.1.1.103</ecNumber>
    </submittedName>
</protein>
<organism evidence="3">
    <name type="scientific">Singulisphaera sp. Ch08</name>
    <dbReference type="NCBI Taxonomy" id="3120278"/>
    <lineage>
        <taxon>Bacteria</taxon>
        <taxon>Pseudomonadati</taxon>
        <taxon>Planctomycetota</taxon>
        <taxon>Planctomycetia</taxon>
        <taxon>Isosphaerales</taxon>
        <taxon>Isosphaeraceae</taxon>
        <taxon>Singulisphaera</taxon>
    </lineage>
</organism>
<evidence type="ECO:0000313" key="3">
    <source>
        <dbReference type="EMBL" id="XBH06307.1"/>
    </source>
</evidence>
<keyword evidence="3" id="KW-0378">Hydrolase</keyword>
<dbReference type="PANTHER" id="PTHR46825:SF9">
    <property type="entry name" value="BETA-LACTAMASE-RELATED DOMAIN-CONTAINING PROTEIN"/>
    <property type="match status" value="1"/>
</dbReference>
<dbReference type="GO" id="GO:0016787">
    <property type="term" value="F:hydrolase activity"/>
    <property type="evidence" value="ECO:0007669"/>
    <property type="project" value="UniProtKB-KW"/>
</dbReference>
<dbReference type="SUPFAM" id="SSF56601">
    <property type="entry name" value="beta-lactamase/transpeptidase-like"/>
    <property type="match status" value="1"/>
</dbReference>
<dbReference type="InterPro" id="IPR001466">
    <property type="entry name" value="Beta-lactam-related"/>
</dbReference>
<name>A0AAU7CLC8_9BACT</name>
<keyword evidence="1" id="KW-0732">Signal</keyword>
<proteinExistence type="predicted"/>
<dbReference type="RefSeq" id="WP_406699158.1">
    <property type="nucleotide sequence ID" value="NZ_CP155447.1"/>
</dbReference>
<accession>A0AAU7CLC8</accession>
<gene>
    <name evidence="3" type="ORF">V5E97_09795</name>
</gene>
<dbReference type="Pfam" id="PF00144">
    <property type="entry name" value="Beta-lactamase"/>
    <property type="match status" value="1"/>
</dbReference>
<evidence type="ECO:0000256" key="1">
    <source>
        <dbReference type="SAM" id="SignalP"/>
    </source>
</evidence>
<feature type="domain" description="Beta-lactamase-related" evidence="2">
    <location>
        <begin position="51"/>
        <end position="414"/>
    </location>
</feature>
<dbReference type="EC" id="3.1.1.103" evidence="3"/>
<dbReference type="Gene3D" id="3.40.710.10">
    <property type="entry name" value="DD-peptidase/beta-lactamase superfamily"/>
    <property type="match status" value="1"/>
</dbReference>
<reference evidence="3" key="1">
    <citation type="submission" date="2024-05" db="EMBL/GenBank/DDBJ databases">
        <title>Planctomycetes of the genus Singulisphaera possess chitinolytic capabilities.</title>
        <authorList>
            <person name="Ivanova A."/>
        </authorList>
    </citation>
    <scope>NUCLEOTIDE SEQUENCE</scope>
    <source>
        <strain evidence="3">Ch08T</strain>
    </source>
</reference>
<feature type="signal peptide" evidence="1">
    <location>
        <begin position="1"/>
        <end position="27"/>
    </location>
</feature>